<organism evidence="2 3">
    <name type="scientific">Portunus trituberculatus</name>
    <name type="common">Swimming crab</name>
    <name type="synonym">Neptunus trituberculatus</name>
    <dbReference type="NCBI Taxonomy" id="210409"/>
    <lineage>
        <taxon>Eukaryota</taxon>
        <taxon>Metazoa</taxon>
        <taxon>Ecdysozoa</taxon>
        <taxon>Arthropoda</taxon>
        <taxon>Crustacea</taxon>
        <taxon>Multicrustacea</taxon>
        <taxon>Malacostraca</taxon>
        <taxon>Eumalacostraca</taxon>
        <taxon>Eucarida</taxon>
        <taxon>Decapoda</taxon>
        <taxon>Pleocyemata</taxon>
        <taxon>Brachyura</taxon>
        <taxon>Eubrachyura</taxon>
        <taxon>Portunoidea</taxon>
        <taxon>Portunidae</taxon>
        <taxon>Portuninae</taxon>
        <taxon>Portunus</taxon>
    </lineage>
</organism>
<comment type="caution">
    <text evidence="2">The sequence shown here is derived from an EMBL/GenBank/DDBJ whole genome shotgun (WGS) entry which is preliminary data.</text>
</comment>
<evidence type="ECO:0000313" key="3">
    <source>
        <dbReference type="Proteomes" id="UP000324222"/>
    </source>
</evidence>
<dbReference type="EMBL" id="VSRR010011502">
    <property type="protein sequence ID" value="MPC53274.1"/>
    <property type="molecule type" value="Genomic_DNA"/>
</dbReference>
<feature type="region of interest" description="Disordered" evidence="1">
    <location>
        <begin position="1"/>
        <end position="71"/>
    </location>
</feature>
<dbReference type="AlphaFoldDB" id="A0A5B7G9Q2"/>
<gene>
    <name evidence="2" type="ORF">E2C01_047163</name>
</gene>
<feature type="compositionally biased region" description="Basic and acidic residues" evidence="1">
    <location>
        <begin position="50"/>
        <end position="71"/>
    </location>
</feature>
<feature type="compositionally biased region" description="Polar residues" evidence="1">
    <location>
        <begin position="39"/>
        <end position="49"/>
    </location>
</feature>
<dbReference type="Proteomes" id="UP000324222">
    <property type="component" value="Unassembled WGS sequence"/>
</dbReference>
<sequence>MGNHLTHKKKERRREKTQDSRKKQATHPILPARPGHTSRAGSQYGNTSAEMRRQESTRVAEVRETQRGGAT</sequence>
<reference evidence="2 3" key="1">
    <citation type="submission" date="2019-05" db="EMBL/GenBank/DDBJ databases">
        <title>Another draft genome of Portunus trituberculatus and its Hox gene families provides insights of decapod evolution.</title>
        <authorList>
            <person name="Jeong J.-H."/>
            <person name="Song I."/>
            <person name="Kim S."/>
            <person name="Choi T."/>
            <person name="Kim D."/>
            <person name="Ryu S."/>
            <person name="Kim W."/>
        </authorList>
    </citation>
    <scope>NUCLEOTIDE SEQUENCE [LARGE SCALE GENOMIC DNA]</scope>
    <source>
        <tissue evidence="2">Muscle</tissue>
    </source>
</reference>
<keyword evidence="3" id="KW-1185">Reference proteome</keyword>
<name>A0A5B7G9Q2_PORTR</name>
<protein>
    <submittedName>
        <fullName evidence="2">Uncharacterized protein</fullName>
    </submittedName>
</protein>
<feature type="compositionally biased region" description="Basic residues" evidence="1">
    <location>
        <begin position="1"/>
        <end position="13"/>
    </location>
</feature>
<evidence type="ECO:0000256" key="1">
    <source>
        <dbReference type="SAM" id="MobiDB-lite"/>
    </source>
</evidence>
<evidence type="ECO:0000313" key="2">
    <source>
        <dbReference type="EMBL" id="MPC53274.1"/>
    </source>
</evidence>
<accession>A0A5B7G9Q2</accession>
<proteinExistence type="predicted"/>